<dbReference type="STRING" id="81985.R0G6G1"/>
<gene>
    <name evidence="2" type="ORF">CARUB_v100079631mg</name>
</gene>
<feature type="non-terminal residue" evidence="2">
    <location>
        <position position="52"/>
    </location>
</feature>
<evidence type="ECO:0000313" key="3">
    <source>
        <dbReference type="Proteomes" id="UP000029121"/>
    </source>
</evidence>
<dbReference type="Proteomes" id="UP000029121">
    <property type="component" value="Unassembled WGS sequence"/>
</dbReference>
<keyword evidence="1" id="KW-0812">Transmembrane</keyword>
<reference evidence="3" key="1">
    <citation type="journal article" date="2013" name="Nat. Genet.">
        <title>The Capsella rubella genome and the genomic consequences of rapid mating system evolution.</title>
        <authorList>
            <person name="Slotte T."/>
            <person name="Hazzouri K.M."/>
            <person name="Agren J.A."/>
            <person name="Koenig D."/>
            <person name="Maumus F."/>
            <person name="Guo Y.L."/>
            <person name="Steige K."/>
            <person name="Platts A.E."/>
            <person name="Escobar J.S."/>
            <person name="Newman L.K."/>
            <person name="Wang W."/>
            <person name="Mandakova T."/>
            <person name="Vello E."/>
            <person name="Smith L.M."/>
            <person name="Henz S.R."/>
            <person name="Steffen J."/>
            <person name="Takuno S."/>
            <person name="Brandvain Y."/>
            <person name="Coop G."/>
            <person name="Andolfatto P."/>
            <person name="Hu T.T."/>
            <person name="Blanchette M."/>
            <person name="Clark R.M."/>
            <person name="Quesneville H."/>
            <person name="Nordborg M."/>
            <person name="Gaut B.S."/>
            <person name="Lysak M.A."/>
            <person name="Jenkins J."/>
            <person name="Grimwood J."/>
            <person name="Chapman J."/>
            <person name="Prochnik S."/>
            <person name="Shu S."/>
            <person name="Rokhsar D."/>
            <person name="Schmutz J."/>
            <person name="Weigel D."/>
            <person name="Wright S.I."/>
        </authorList>
    </citation>
    <scope>NUCLEOTIDE SEQUENCE [LARGE SCALE GENOMIC DNA]</scope>
    <source>
        <strain evidence="3">cv. Monte Gargano</strain>
    </source>
</reference>
<dbReference type="EMBL" id="KB870930">
    <property type="protein sequence ID" value="EOA12069.1"/>
    <property type="molecule type" value="Genomic_DNA"/>
</dbReference>
<sequence>MDTNYTTCSYLLFFTFITIFLLRRLFSSSSRRDGLPPGPRGLPILGHMHLLR</sequence>
<protein>
    <submittedName>
        <fullName evidence="2">Uncharacterized protein</fullName>
    </submittedName>
</protein>
<keyword evidence="1" id="KW-1133">Transmembrane helix</keyword>
<evidence type="ECO:0000256" key="1">
    <source>
        <dbReference type="SAM" id="Phobius"/>
    </source>
</evidence>
<accession>R0G6G1</accession>
<name>R0G6G1_9BRAS</name>
<organism evidence="2 3">
    <name type="scientific">Capsella rubella</name>
    <dbReference type="NCBI Taxonomy" id="81985"/>
    <lineage>
        <taxon>Eukaryota</taxon>
        <taxon>Viridiplantae</taxon>
        <taxon>Streptophyta</taxon>
        <taxon>Embryophyta</taxon>
        <taxon>Tracheophyta</taxon>
        <taxon>Spermatophyta</taxon>
        <taxon>Magnoliopsida</taxon>
        <taxon>eudicotyledons</taxon>
        <taxon>Gunneridae</taxon>
        <taxon>Pentapetalae</taxon>
        <taxon>rosids</taxon>
        <taxon>malvids</taxon>
        <taxon>Brassicales</taxon>
        <taxon>Brassicaceae</taxon>
        <taxon>Camelineae</taxon>
        <taxon>Capsella</taxon>
    </lineage>
</organism>
<dbReference type="AlphaFoldDB" id="R0G6G1"/>
<proteinExistence type="predicted"/>
<keyword evidence="3" id="KW-1185">Reference proteome</keyword>
<evidence type="ECO:0000313" key="2">
    <source>
        <dbReference type="EMBL" id="EOA12069.1"/>
    </source>
</evidence>
<keyword evidence="1" id="KW-0472">Membrane</keyword>
<feature type="transmembrane region" description="Helical" evidence="1">
    <location>
        <begin position="6"/>
        <end position="26"/>
    </location>
</feature>